<feature type="domain" description="CCHC-type" evidence="2">
    <location>
        <begin position="521"/>
        <end position="535"/>
    </location>
</feature>
<gene>
    <name evidence="3" type="ORF">RJ640_018368</name>
</gene>
<dbReference type="SUPFAM" id="SSF57756">
    <property type="entry name" value="Retrovirus zinc finger-like domains"/>
    <property type="match status" value="1"/>
</dbReference>
<evidence type="ECO:0000259" key="2">
    <source>
        <dbReference type="SMART" id="SM00343"/>
    </source>
</evidence>
<evidence type="ECO:0000256" key="1">
    <source>
        <dbReference type="SAM" id="Phobius"/>
    </source>
</evidence>
<name>A0AA88RZN0_9ASTE</name>
<dbReference type="InterPro" id="IPR036875">
    <property type="entry name" value="Znf_CCHC_sf"/>
</dbReference>
<dbReference type="Pfam" id="PF03140">
    <property type="entry name" value="DUF247"/>
    <property type="match status" value="1"/>
</dbReference>
<protein>
    <recommendedName>
        <fullName evidence="2">CCHC-type domain-containing protein</fullName>
    </recommendedName>
</protein>
<dbReference type="GO" id="GO:0003676">
    <property type="term" value="F:nucleic acid binding"/>
    <property type="evidence" value="ECO:0007669"/>
    <property type="project" value="InterPro"/>
</dbReference>
<keyword evidence="1" id="KW-0812">Transmembrane</keyword>
<dbReference type="InterPro" id="IPR001878">
    <property type="entry name" value="Znf_CCHC"/>
</dbReference>
<dbReference type="InterPro" id="IPR004158">
    <property type="entry name" value="DUF247_pln"/>
</dbReference>
<dbReference type="GO" id="GO:0008270">
    <property type="term" value="F:zinc ion binding"/>
    <property type="evidence" value="ECO:0007669"/>
    <property type="project" value="InterPro"/>
</dbReference>
<keyword evidence="4" id="KW-1185">Reference proteome</keyword>
<evidence type="ECO:0000313" key="4">
    <source>
        <dbReference type="Proteomes" id="UP001187471"/>
    </source>
</evidence>
<organism evidence="3 4">
    <name type="scientific">Escallonia rubra</name>
    <dbReference type="NCBI Taxonomy" id="112253"/>
    <lineage>
        <taxon>Eukaryota</taxon>
        <taxon>Viridiplantae</taxon>
        <taxon>Streptophyta</taxon>
        <taxon>Embryophyta</taxon>
        <taxon>Tracheophyta</taxon>
        <taxon>Spermatophyta</taxon>
        <taxon>Magnoliopsida</taxon>
        <taxon>eudicotyledons</taxon>
        <taxon>Gunneridae</taxon>
        <taxon>Pentapetalae</taxon>
        <taxon>asterids</taxon>
        <taxon>campanulids</taxon>
        <taxon>Escalloniales</taxon>
        <taxon>Escalloniaceae</taxon>
        <taxon>Escallonia</taxon>
    </lineage>
</organism>
<dbReference type="AlphaFoldDB" id="A0AA88RZN0"/>
<dbReference type="Proteomes" id="UP001187471">
    <property type="component" value="Unassembled WGS sequence"/>
</dbReference>
<comment type="caution">
    <text evidence="3">The sequence shown here is derived from an EMBL/GenBank/DDBJ whole genome shotgun (WGS) entry which is preliminary data.</text>
</comment>
<keyword evidence="1" id="KW-0472">Membrane</keyword>
<keyword evidence="1" id="KW-1133">Transmembrane helix</keyword>
<dbReference type="Gene3D" id="4.10.60.10">
    <property type="entry name" value="Zinc finger, CCHC-type"/>
    <property type="match status" value="1"/>
</dbReference>
<reference evidence="3" key="1">
    <citation type="submission" date="2022-12" db="EMBL/GenBank/DDBJ databases">
        <title>Draft genome assemblies for two species of Escallonia (Escalloniales).</title>
        <authorList>
            <person name="Chanderbali A."/>
            <person name="Dervinis C."/>
            <person name="Anghel I."/>
            <person name="Soltis D."/>
            <person name="Soltis P."/>
            <person name="Zapata F."/>
        </authorList>
    </citation>
    <scope>NUCLEOTIDE SEQUENCE</scope>
    <source>
        <strain evidence="3">UCBG92.1500</strain>
        <tissue evidence="3">Leaf</tissue>
    </source>
</reference>
<sequence>MEDQKKSYTISLLSRVMPKPGQTADAAIMEITNKILEKAADARSCYAAAHELNDDVRFAEMLLVDGCFILELLYRRKVNHPGNNDPISCTNGLIGHAVTDDLLLLENQIPMFVLQTLLDFSLVQPYTLPDLIISFFGNMLNFELEIEKVDRTESAAHILGLLHDCYRRRDTAASGGRSISHITKHSAIDLVRAGVRFREDKGRDQICMSFSTSCRFSLLSGSCCNSWFFQFCGRTSFEIPKLHIYDSTESLLRNLIAWEQFSPSMSKTITSYAFLMDTLVNSNDDVEVLEKAGVLQNHLGASEDAKRLFNSICKEVDVGPFIFSEEWQKVEEYRKLKWPRYLASLRRDYFNSPWALISVIAALIIFVLTFIQTVSAILKPAGRRRLIVDSVLISNSGEKSIHEYYAGFMNLWTEYEFVTMGKITTACCLRALKDINNERKVMQFLMKLRPDYETVRANILNHGTLPTLYVVLGELIREQTKIATQATLERKTELDSVFIAKQNMGKWSASRPKDLSKVQRFECKEFGHVVSHCKKKNSCVYCKQTGHIVTKCPEVPQKGGKNFKQQTI</sequence>
<feature type="domain" description="CCHC-type" evidence="2">
    <location>
        <begin position="538"/>
        <end position="554"/>
    </location>
</feature>
<accession>A0AA88RZN0</accession>
<proteinExistence type="predicted"/>
<feature type="transmembrane region" description="Helical" evidence="1">
    <location>
        <begin position="354"/>
        <end position="378"/>
    </location>
</feature>
<dbReference type="PANTHER" id="PTHR31170">
    <property type="entry name" value="BNAC04G53230D PROTEIN"/>
    <property type="match status" value="1"/>
</dbReference>
<evidence type="ECO:0000313" key="3">
    <source>
        <dbReference type="EMBL" id="KAK2993747.1"/>
    </source>
</evidence>
<dbReference type="EMBL" id="JAVXUO010000281">
    <property type="protein sequence ID" value="KAK2993747.1"/>
    <property type="molecule type" value="Genomic_DNA"/>
</dbReference>
<dbReference type="SMART" id="SM00343">
    <property type="entry name" value="ZnF_C2HC"/>
    <property type="match status" value="2"/>
</dbReference>
<dbReference type="PANTHER" id="PTHR31170:SF25">
    <property type="entry name" value="BNAA09G04570D PROTEIN"/>
    <property type="match status" value="1"/>
</dbReference>